<sequence length="390" mass="41584">MWRTILLLASIVALTPLAIDMYLPAMPAIAESLGAHLSVIQGSMSTFLVGFAIGQLIHGPLTDALGRRPIALAGLTIFCASSLLLTFADSSSMFLVLRVFQALGGAAGSVVINATITDRYKGHEAVQVRSTIIMVMTLAPMLAPTLGGGLLHWFGWRSIFAVLTAWSVVTLIWSAASLKESNRNTHALSFSNVRLSYTSVIKQPLLWPWLSGLSLNSAAFFAFLGASPYVYIKVMGISPQHFGFYFAANVVVMTLGAAFNSRLSRLFGAQQVLRTAQKIQITALSLMLLLHLLDLLSLWTLVPLCAIYMGLNSFVFPNATSLLMEKFSEKAGTTSALLGAAQFGTGALSTFLVAQGTDHGASAMIVMMFAGGISAFLLVGVGCRKLNGHS</sequence>
<dbReference type="RefSeq" id="WP_345340304.1">
    <property type="nucleotide sequence ID" value="NZ_BAABLI010000014.1"/>
</dbReference>
<dbReference type="CDD" id="cd17320">
    <property type="entry name" value="MFS_MdfA_MDR_like"/>
    <property type="match status" value="1"/>
</dbReference>
<evidence type="ECO:0000256" key="5">
    <source>
        <dbReference type="ARBA" id="ARBA00022692"/>
    </source>
</evidence>
<evidence type="ECO:0000256" key="6">
    <source>
        <dbReference type="ARBA" id="ARBA00022989"/>
    </source>
</evidence>
<reference evidence="11" key="1">
    <citation type="journal article" date="2019" name="Int. J. Syst. Evol. Microbiol.">
        <title>The Global Catalogue of Microorganisms (GCM) 10K type strain sequencing project: providing services to taxonomists for standard genome sequencing and annotation.</title>
        <authorList>
            <consortium name="The Broad Institute Genomics Platform"/>
            <consortium name="The Broad Institute Genome Sequencing Center for Infectious Disease"/>
            <person name="Wu L."/>
            <person name="Ma J."/>
        </authorList>
    </citation>
    <scope>NUCLEOTIDE SEQUENCE [LARGE SCALE GENOMIC DNA]</scope>
    <source>
        <strain evidence="11">CGMCC 1.10992</strain>
    </source>
</reference>
<feature type="transmembrane region" description="Helical" evidence="8">
    <location>
        <begin position="94"/>
        <end position="116"/>
    </location>
</feature>
<accession>A0ABW4XJ92</accession>
<dbReference type="PANTHER" id="PTHR23502">
    <property type="entry name" value="MAJOR FACILITATOR SUPERFAMILY"/>
    <property type="match status" value="1"/>
</dbReference>
<dbReference type="Pfam" id="PF07690">
    <property type="entry name" value="MFS_1"/>
    <property type="match status" value="1"/>
</dbReference>
<feature type="domain" description="Major facilitator superfamily (MFS) profile" evidence="9">
    <location>
        <begin position="4"/>
        <end position="387"/>
    </location>
</feature>
<evidence type="ECO:0000256" key="8">
    <source>
        <dbReference type="RuleBase" id="RU365088"/>
    </source>
</evidence>
<comment type="caution">
    <text evidence="8">Lacks conserved residue(s) required for the propagation of feature annotation.</text>
</comment>
<feature type="transmembrane region" description="Helical" evidence="8">
    <location>
        <begin position="128"/>
        <end position="147"/>
    </location>
</feature>
<protein>
    <recommendedName>
        <fullName evidence="8">Bcr/CflA family efflux transporter</fullName>
    </recommendedName>
</protein>
<feature type="transmembrane region" description="Helical" evidence="8">
    <location>
        <begin position="360"/>
        <end position="381"/>
    </location>
</feature>
<comment type="subcellular location">
    <subcellularLocation>
        <location evidence="8">Cell inner membrane</location>
        <topology evidence="8">Multi-pass membrane protein</topology>
    </subcellularLocation>
    <subcellularLocation>
        <location evidence="1">Cell membrane</location>
        <topology evidence="1">Multi-pass membrane protein</topology>
    </subcellularLocation>
</comment>
<evidence type="ECO:0000256" key="7">
    <source>
        <dbReference type="ARBA" id="ARBA00023136"/>
    </source>
</evidence>
<dbReference type="NCBIfam" id="TIGR00710">
    <property type="entry name" value="efflux_Bcr_CflA"/>
    <property type="match status" value="1"/>
</dbReference>
<keyword evidence="7 8" id="KW-0472">Membrane</keyword>
<feature type="transmembrane region" description="Helical" evidence="8">
    <location>
        <begin position="69"/>
        <end position="88"/>
    </location>
</feature>
<dbReference type="InterPro" id="IPR020846">
    <property type="entry name" value="MFS_dom"/>
</dbReference>
<feature type="transmembrane region" description="Helical" evidence="8">
    <location>
        <begin position="242"/>
        <end position="260"/>
    </location>
</feature>
<feature type="transmembrane region" description="Helical" evidence="8">
    <location>
        <begin position="34"/>
        <end position="57"/>
    </location>
</feature>
<evidence type="ECO:0000256" key="4">
    <source>
        <dbReference type="ARBA" id="ARBA00022475"/>
    </source>
</evidence>
<name>A0ABW4XJ92_9GAMM</name>
<dbReference type="InterPro" id="IPR011701">
    <property type="entry name" value="MFS"/>
</dbReference>
<comment type="similarity">
    <text evidence="2 8">Belongs to the major facilitator superfamily. Bcr/CmlA family.</text>
</comment>
<feature type="transmembrane region" description="Helical" evidence="8">
    <location>
        <begin position="336"/>
        <end position="354"/>
    </location>
</feature>
<dbReference type="PROSITE" id="PS50850">
    <property type="entry name" value="MFS"/>
    <property type="match status" value="1"/>
</dbReference>
<dbReference type="InterPro" id="IPR004812">
    <property type="entry name" value="Efflux_drug-R_Bcr/CmlA"/>
</dbReference>
<evidence type="ECO:0000313" key="11">
    <source>
        <dbReference type="Proteomes" id="UP001597380"/>
    </source>
</evidence>
<dbReference type="EMBL" id="JBHUHT010000009">
    <property type="protein sequence ID" value="MFD2095625.1"/>
    <property type="molecule type" value="Genomic_DNA"/>
</dbReference>
<keyword evidence="5 8" id="KW-0812">Transmembrane</keyword>
<dbReference type="NCBIfam" id="NF008314">
    <property type="entry name" value="PRK11102.1"/>
    <property type="match status" value="1"/>
</dbReference>
<dbReference type="Proteomes" id="UP001597380">
    <property type="component" value="Unassembled WGS sequence"/>
</dbReference>
<keyword evidence="11" id="KW-1185">Reference proteome</keyword>
<evidence type="ECO:0000313" key="10">
    <source>
        <dbReference type="EMBL" id="MFD2095625.1"/>
    </source>
</evidence>
<comment type="caution">
    <text evidence="10">The sequence shown here is derived from an EMBL/GenBank/DDBJ whole genome shotgun (WGS) entry which is preliminary data.</text>
</comment>
<feature type="transmembrane region" description="Helical" evidence="8">
    <location>
        <begin position="153"/>
        <end position="176"/>
    </location>
</feature>
<evidence type="ECO:0000256" key="1">
    <source>
        <dbReference type="ARBA" id="ARBA00004651"/>
    </source>
</evidence>
<proteinExistence type="inferred from homology"/>
<dbReference type="InterPro" id="IPR036259">
    <property type="entry name" value="MFS_trans_sf"/>
</dbReference>
<keyword evidence="3 8" id="KW-0813">Transport</keyword>
<dbReference type="PANTHER" id="PTHR23502:SF132">
    <property type="entry name" value="POLYAMINE TRANSPORTER 2-RELATED"/>
    <property type="match status" value="1"/>
</dbReference>
<organism evidence="10 11">
    <name type="scientific">Corallincola platygyrae</name>
    <dbReference type="NCBI Taxonomy" id="1193278"/>
    <lineage>
        <taxon>Bacteria</taxon>
        <taxon>Pseudomonadati</taxon>
        <taxon>Pseudomonadota</taxon>
        <taxon>Gammaproteobacteria</taxon>
        <taxon>Alteromonadales</taxon>
        <taxon>Psychromonadaceae</taxon>
        <taxon>Corallincola</taxon>
    </lineage>
</organism>
<keyword evidence="6 8" id="KW-1133">Transmembrane helix</keyword>
<evidence type="ECO:0000256" key="3">
    <source>
        <dbReference type="ARBA" id="ARBA00022448"/>
    </source>
</evidence>
<feature type="transmembrane region" description="Helical" evidence="8">
    <location>
        <begin position="281"/>
        <end position="300"/>
    </location>
</feature>
<keyword evidence="8" id="KW-0997">Cell inner membrane</keyword>
<keyword evidence="4" id="KW-1003">Cell membrane</keyword>
<evidence type="ECO:0000259" key="9">
    <source>
        <dbReference type="PROSITE" id="PS50850"/>
    </source>
</evidence>
<dbReference type="Gene3D" id="1.20.1720.10">
    <property type="entry name" value="Multidrug resistance protein D"/>
    <property type="match status" value="1"/>
</dbReference>
<dbReference type="SUPFAM" id="SSF103473">
    <property type="entry name" value="MFS general substrate transporter"/>
    <property type="match status" value="1"/>
</dbReference>
<evidence type="ECO:0000256" key="2">
    <source>
        <dbReference type="ARBA" id="ARBA00006236"/>
    </source>
</evidence>
<feature type="transmembrane region" description="Helical" evidence="8">
    <location>
        <begin position="205"/>
        <end position="230"/>
    </location>
</feature>
<gene>
    <name evidence="10" type="ORF">ACFSJ3_06460</name>
</gene>